<dbReference type="AlphaFoldDB" id="A0AAU8P8I7"/>
<proteinExistence type="predicted"/>
<dbReference type="EMBL" id="CP002770">
    <property type="protein sequence ID" value="AEG14085.1"/>
    <property type="molecule type" value="Genomic_DNA"/>
</dbReference>
<sequence length="52" mass="5625">MSTPQSIALLARELKLSTFADYQQVLRLAAEKGLGLEPIVPEVVASSLVLTR</sequence>
<accession>A0AAU8P8I7</accession>
<dbReference type="Proteomes" id="UP000009229">
    <property type="component" value="Chromosome"/>
</dbReference>
<evidence type="ECO:0000313" key="2">
    <source>
        <dbReference type="Proteomes" id="UP000009229"/>
    </source>
</evidence>
<dbReference type="KEGG" id="dku:Desku_0463"/>
<name>A0AAU8P8I7_DESK7</name>
<protein>
    <submittedName>
        <fullName evidence="1">Uncharacterized protein</fullName>
    </submittedName>
</protein>
<gene>
    <name evidence="1" type="ordered locus">Desku_0463</name>
</gene>
<dbReference type="RefSeq" id="WP_013821600.1">
    <property type="nucleotide sequence ID" value="NC_015573.1"/>
</dbReference>
<reference evidence="2" key="1">
    <citation type="submission" date="2011-05" db="EMBL/GenBank/DDBJ databases">
        <title>Complete sequence of Desulfotomaculum kuznetsovii DSM 6115.</title>
        <authorList>
            <person name="Lucas S."/>
            <person name="Han J."/>
            <person name="Lapidus A."/>
            <person name="Cheng J.-F."/>
            <person name="Goodwin L."/>
            <person name="Pitluck S."/>
            <person name="Peters L."/>
            <person name="Mikhailova N."/>
            <person name="Lu M."/>
            <person name="Saunders E."/>
            <person name="Han C."/>
            <person name="Tapia R."/>
            <person name="Land M."/>
            <person name="Hauser L."/>
            <person name="Kyrpides N."/>
            <person name="Ivanova N."/>
            <person name="Pagani I."/>
            <person name="Nazina T."/>
            <person name="Ivanova A."/>
            <person name="Parshina S."/>
            <person name="Kuever J."/>
            <person name="Muyzer G."/>
            <person name="Plugge C."/>
            <person name="Stams A."/>
            <person name="Woyke T."/>
        </authorList>
    </citation>
    <scope>NUCLEOTIDE SEQUENCE [LARGE SCALE GENOMIC DNA]</scope>
    <source>
        <strain evidence="2">DSM 6115 / VKM B-1805 / 17</strain>
    </source>
</reference>
<evidence type="ECO:0000313" key="1">
    <source>
        <dbReference type="EMBL" id="AEG14085.1"/>
    </source>
</evidence>
<keyword evidence="2" id="KW-1185">Reference proteome</keyword>
<organism evidence="1 2">
    <name type="scientific">Desulfofundulus kuznetsovii (strain DSM 6115 / VKM B-1805 / 17)</name>
    <name type="common">Desulfotomaculum kuznetsovii</name>
    <dbReference type="NCBI Taxonomy" id="760568"/>
    <lineage>
        <taxon>Bacteria</taxon>
        <taxon>Bacillati</taxon>
        <taxon>Bacillota</taxon>
        <taxon>Clostridia</taxon>
        <taxon>Eubacteriales</taxon>
        <taxon>Peptococcaceae</taxon>
        <taxon>Desulfofundulus</taxon>
    </lineage>
</organism>